<dbReference type="SMART" id="SM00327">
    <property type="entry name" value="VWA"/>
    <property type="match status" value="1"/>
</dbReference>
<feature type="region of interest" description="Disordered" evidence="1">
    <location>
        <begin position="1"/>
        <end position="22"/>
    </location>
</feature>
<dbReference type="EMBL" id="SDIF01000085">
    <property type="protein sequence ID" value="RXS63267.1"/>
    <property type="molecule type" value="Genomic_DNA"/>
</dbReference>
<evidence type="ECO:0000256" key="1">
    <source>
        <dbReference type="SAM" id="MobiDB-lite"/>
    </source>
</evidence>
<protein>
    <submittedName>
        <fullName evidence="3">VWA domain-containing protein</fullName>
    </submittedName>
</protein>
<comment type="caution">
    <text evidence="3">The sequence shown here is derived from an EMBL/GenBank/DDBJ whole genome shotgun (WGS) entry which is preliminary data.</text>
</comment>
<dbReference type="SUPFAM" id="SSF53300">
    <property type="entry name" value="vWA-like"/>
    <property type="match status" value="1"/>
</dbReference>
<feature type="compositionally biased region" description="Basic and acidic residues" evidence="1">
    <location>
        <begin position="243"/>
        <end position="254"/>
    </location>
</feature>
<dbReference type="RefSeq" id="WP_129249859.1">
    <property type="nucleotide sequence ID" value="NZ_JABZEL010000003.1"/>
</dbReference>
<proteinExistence type="predicted"/>
<gene>
    <name evidence="3" type="ORF">EST54_24340</name>
</gene>
<dbReference type="Pfam" id="PF13531">
    <property type="entry name" value="SBP_bac_11"/>
    <property type="match status" value="1"/>
</dbReference>
<dbReference type="AlphaFoldDB" id="A0A4Q1QQG5"/>
<feature type="domain" description="VWFA" evidence="2">
    <location>
        <begin position="384"/>
        <end position="583"/>
    </location>
</feature>
<feature type="region of interest" description="Disordered" evidence="1">
    <location>
        <begin position="235"/>
        <end position="254"/>
    </location>
</feature>
<accession>A0A4Q1QQG5</accession>
<evidence type="ECO:0000313" key="3">
    <source>
        <dbReference type="EMBL" id="RXS63267.1"/>
    </source>
</evidence>
<dbReference type="Proteomes" id="UP000289482">
    <property type="component" value="Unassembled WGS sequence"/>
</dbReference>
<keyword evidence="4" id="KW-1185">Reference proteome</keyword>
<dbReference type="SUPFAM" id="SSF53850">
    <property type="entry name" value="Periplasmic binding protein-like II"/>
    <property type="match status" value="1"/>
</dbReference>
<dbReference type="Gene3D" id="3.40.50.410">
    <property type="entry name" value="von Willebrand factor, type A domain"/>
    <property type="match status" value="1"/>
</dbReference>
<dbReference type="GeneID" id="95781044"/>
<evidence type="ECO:0000259" key="2">
    <source>
        <dbReference type="PROSITE" id="PS50234"/>
    </source>
</evidence>
<dbReference type="InterPro" id="IPR036465">
    <property type="entry name" value="vWFA_dom_sf"/>
</dbReference>
<organism evidence="3 4">
    <name type="scientific">Streptomyces sioyaensis</name>
    <dbReference type="NCBI Taxonomy" id="67364"/>
    <lineage>
        <taxon>Bacteria</taxon>
        <taxon>Bacillati</taxon>
        <taxon>Actinomycetota</taxon>
        <taxon>Actinomycetes</taxon>
        <taxon>Kitasatosporales</taxon>
        <taxon>Streptomycetaceae</taxon>
        <taxon>Streptomyces</taxon>
    </lineage>
</organism>
<sequence>MGRHSLPDGSAPAITGPPPPTRRRTLVLATGLALAVVAGSVVALRSGLLPFGGPCDGNSTRLAVAAAPDIAPALEAVARTARDGAIRTDGKCLDVQITARAAHDLADAFGQRPADPEFQVWIPDSSLWADRVDAERGTPLTTAGTIASSPIVLGAVPTAATSLGWPARTYRWTELTRAASSSRALRLGMADPARSATGLLALARTSAADGKEGDDADTRTAAAAKLLHQRVADGDSNVTATLPKDDSGAARDNPRRNRALLLSEQAAYAHNTASGSGPSLDVFYPQDGAARLDYPYVLVDDEEMRPEQTRAANRFMTLLSEAAGQRILRAHGFRDGNGGADHEVIRTAGGRAPQPSAAGPADPPTVRELQALMGMWTITVQSTRLTTVVDASASMGTPVPGQGGRTRMQLARNSLLQALATCTSDDEFGLWKFATFLDGPRDYAEVAPTGRLGDRDTNGGTHRDALTAALDALTPEARSGAGLYDTTLAAYEKARTTYASGKVNALVLVTDSANADAGSIGLDDLVARLTELADPERPVPLIALAIGPDADTSALERIVAPTGGSAHRVDDPSQLHRALLKAIITAGGKGPH</sequence>
<evidence type="ECO:0000313" key="4">
    <source>
        <dbReference type="Proteomes" id="UP000289482"/>
    </source>
</evidence>
<dbReference type="PROSITE" id="PS50234">
    <property type="entry name" value="VWFA"/>
    <property type="match status" value="1"/>
</dbReference>
<reference evidence="3 4" key="1">
    <citation type="submission" date="2019-01" db="EMBL/GenBank/DDBJ databases">
        <title>Draft genome sequences of the type strain Streptomyces sioyaensis DSM 40032 and its novel strain, TM32, a thermotolerant antibiotics-producing actinobacterium.</title>
        <authorList>
            <person name="Nakaew N."/>
            <person name="Lumyong S."/>
            <person name="Sloan W.T."/>
            <person name="Sungthong R."/>
        </authorList>
    </citation>
    <scope>NUCLEOTIDE SEQUENCE [LARGE SCALE GENOMIC DNA]</scope>
    <source>
        <strain evidence="3 4">DSM 40032</strain>
    </source>
</reference>
<name>A0A4Q1QQG5_9ACTN</name>
<dbReference type="InterPro" id="IPR002035">
    <property type="entry name" value="VWF_A"/>
</dbReference>